<keyword evidence="2" id="KW-1185">Reference proteome</keyword>
<proteinExistence type="predicted"/>
<reference evidence="2" key="1">
    <citation type="submission" date="2016-08" db="EMBL/GenBank/DDBJ databases">
        <authorList>
            <person name="Varghese N."/>
            <person name="Submissions Spin"/>
        </authorList>
    </citation>
    <scope>NUCLEOTIDE SEQUENCE [LARGE SCALE GENOMIC DNA]</scope>
    <source>
        <strain evidence="2">R-53094</strain>
    </source>
</reference>
<evidence type="ECO:0000313" key="1">
    <source>
        <dbReference type="EMBL" id="SCB87515.1"/>
    </source>
</evidence>
<dbReference type="STRING" id="1505725.GA0061074_10367"/>
<gene>
    <name evidence="1" type="ORF">GA0061074_10367</name>
</gene>
<organism evidence="1 2">
    <name type="scientific">Weissella bombi</name>
    <dbReference type="NCBI Taxonomy" id="1505725"/>
    <lineage>
        <taxon>Bacteria</taxon>
        <taxon>Bacillati</taxon>
        <taxon>Bacillota</taxon>
        <taxon>Bacilli</taxon>
        <taxon>Lactobacillales</taxon>
        <taxon>Lactobacillaceae</taxon>
        <taxon>Weissella</taxon>
    </lineage>
</organism>
<dbReference type="Proteomes" id="UP000199268">
    <property type="component" value="Unassembled WGS sequence"/>
</dbReference>
<dbReference type="EMBL" id="FMAO01000003">
    <property type="protein sequence ID" value="SCB87515.1"/>
    <property type="molecule type" value="Genomic_DNA"/>
</dbReference>
<protein>
    <submittedName>
        <fullName evidence="1">Uncharacterized protein</fullName>
    </submittedName>
</protein>
<accession>A0A1C3ZYZ3</accession>
<sequence>MEAMVGLTIVVGMVTILLGIIEAVQQQSHQNEESIAQVKQKYYREQKAWLNGEDLH</sequence>
<dbReference type="AlphaFoldDB" id="A0A1C3ZYZ3"/>
<evidence type="ECO:0000313" key="2">
    <source>
        <dbReference type="Proteomes" id="UP000199268"/>
    </source>
</evidence>
<name>A0A1C3ZYZ3_9LACO</name>